<keyword evidence="4 5" id="KW-0472">Membrane</keyword>
<name>A0ABN2RFS3_9ACTN</name>
<evidence type="ECO:0000256" key="5">
    <source>
        <dbReference type="SAM" id="Phobius"/>
    </source>
</evidence>
<dbReference type="InterPro" id="IPR052185">
    <property type="entry name" value="IPC_Synthase-Related"/>
</dbReference>
<feature type="transmembrane region" description="Helical" evidence="5">
    <location>
        <begin position="181"/>
        <end position="203"/>
    </location>
</feature>
<feature type="transmembrane region" description="Helical" evidence="5">
    <location>
        <begin position="124"/>
        <end position="143"/>
    </location>
</feature>
<comment type="caution">
    <text evidence="7">The sequence shown here is derived from an EMBL/GenBank/DDBJ whole genome shotgun (WGS) entry which is preliminary data.</text>
</comment>
<comment type="subcellular location">
    <subcellularLocation>
        <location evidence="1">Membrane</location>
        <topology evidence="1">Multi-pass membrane protein</topology>
    </subcellularLocation>
</comment>
<feature type="transmembrane region" description="Helical" evidence="5">
    <location>
        <begin position="210"/>
        <end position="228"/>
    </location>
</feature>
<dbReference type="RefSeq" id="WP_344046268.1">
    <property type="nucleotide sequence ID" value="NZ_BAAAPB010000003.1"/>
</dbReference>
<keyword evidence="8" id="KW-1185">Reference proteome</keyword>
<dbReference type="PANTHER" id="PTHR31310:SF7">
    <property type="entry name" value="PA-PHOSPHATASE RELATED-FAMILY PROTEIN DDB_G0268928"/>
    <property type="match status" value="1"/>
</dbReference>
<organism evidence="7 8">
    <name type="scientific">Nocardioides panacihumi</name>
    <dbReference type="NCBI Taxonomy" id="400774"/>
    <lineage>
        <taxon>Bacteria</taxon>
        <taxon>Bacillati</taxon>
        <taxon>Actinomycetota</taxon>
        <taxon>Actinomycetes</taxon>
        <taxon>Propionibacteriales</taxon>
        <taxon>Nocardioidaceae</taxon>
        <taxon>Nocardioides</taxon>
    </lineage>
</organism>
<evidence type="ECO:0000256" key="2">
    <source>
        <dbReference type="ARBA" id="ARBA00022692"/>
    </source>
</evidence>
<evidence type="ECO:0000313" key="7">
    <source>
        <dbReference type="EMBL" id="GAA1968277.1"/>
    </source>
</evidence>
<proteinExistence type="predicted"/>
<dbReference type="Proteomes" id="UP001500571">
    <property type="component" value="Unassembled WGS sequence"/>
</dbReference>
<feature type="domain" description="Inositolphosphotransferase Aur1/Ipt1" evidence="6">
    <location>
        <begin position="62"/>
        <end position="245"/>
    </location>
</feature>
<accession>A0ABN2RFS3</accession>
<evidence type="ECO:0000313" key="8">
    <source>
        <dbReference type="Proteomes" id="UP001500571"/>
    </source>
</evidence>
<reference evidence="7 8" key="1">
    <citation type="journal article" date="2019" name="Int. J. Syst. Evol. Microbiol.">
        <title>The Global Catalogue of Microorganisms (GCM) 10K type strain sequencing project: providing services to taxonomists for standard genome sequencing and annotation.</title>
        <authorList>
            <consortium name="The Broad Institute Genomics Platform"/>
            <consortium name="The Broad Institute Genome Sequencing Center for Infectious Disease"/>
            <person name="Wu L."/>
            <person name="Ma J."/>
        </authorList>
    </citation>
    <scope>NUCLEOTIDE SEQUENCE [LARGE SCALE GENOMIC DNA]</scope>
    <source>
        <strain evidence="7 8">JCM 15309</strain>
    </source>
</reference>
<evidence type="ECO:0000256" key="1">
    <source>
        <dbReference type="ARBA" id="ARBA00004141"/>
    </source>
</evidence>
<sequence length="270" mass="29577">MSLLHPPRPRDAVTDVRRASRVPRLRPGARELVVLGLLYVAYSSVRMLASDDLADALAHASRILRLEQLLHLDGEQWLNGVFFAHRALEVGASFYYAAAHYLLTPAVLFWLWRRHPDRYVTARRALVAASLVALAIFLLLPTAPPRLFGGYDDLLALTADVGWWSTSASAPQGLGDLTNELAAMPSMHVGWALWCALVVATYARSRTMRIVGWAHPLVTVLVVVGTGNHWILDAVAGAAISLSAWIACVVRDDSRIGSVRTEELSSRCPA</sequence>
<protein>
    <recommendedName>
        <fullName evidence="6">Inositolphosphotransferase Aur1/Ipt1 domain-containing protein</fullName>
    </recommendedName>
</protein>
<gene>
    <name evidence="7" type="ORF">GCM10009798_30860</name>
</gene>
<feature type="transmembrane region" description="Helical" evidence="5">
    <location>
        <begin position="93"/>
        <end position="112"/>
    </location>
</feature>
<keyword evidence="2 5" id="KW-0812">Transmembrane</keyword>
<evidence type="ECO:0000256" key="3">
    <source>
        <dbReference type="ARBA" id="ARBA00022989"/>
    </source>
</evidence>
<dbReference type="InterPro" id="IPR026841">
    <property type="entry name" value="Aur1/Ipt1"/>
</dbReference>
<evidence type="ECO:0000256" key="4">
    <source>
        <dbReference type="ARBA" id="ARBA00023136"/>
    </source>
</evidence>
<dbReference type="EMBL" id="BAAAPB010000003">
    <property type="protein sequence ID" value="GAA1968277.1"/>
    <property type="molecule type" value="Genomic_DNA"/>
</dbReference>
<evidence type="ECO:0000259" key="6">
    <source>
        <dbReference type="Pfam" id="PF14378"/>
    </source>
</evidence>
<dbReference type="PANTHER" id="PTHR31310">
    <property type="match status" value="1"/>
</dbReference>
<dbReference type="Pfam" id="PF14378">
    <property type="entry name" value="PAP2_3"/>
    <property type="match status" value="1"/>
</dbReference>
<keyword evidence="3 5" id="KW-1133">Transmembrane helix</keyword>
<dbReference type="CDD" id="cd03386">
    <property type="entry name" value="PAP2_Aur1_like"/>
    <property type="match status" value="1"/>
</dbReference>